<organism evidence="2 3">
    <name type="scientific">Streptomyces ipomoeae 91-03</name>
    <dbReference type="NCBI Taxonomy" id="698759"/>
    <lineage>
        <taxon>Bacteria</taxon>
        <taxon>Bacillati</taxon>
        <taxon>Actinomycetota</taxon>
        <taxon>Actinomycetes</taxon>
        <taxon>Kitasatosporales</taxon>
        <taxon>Streptomycetaceae</taxon>
        <taxon>Streptomyces</taxon>
    </lineage>
</organism>
<reference evidence="2 3" key="1">
    <citation type="submission" date="2012-11" db="EMBL/GenBank/DDBJ databases">
        <authorList>
            <person name="Huguet-Tapia J.C."/>
            <person name="Durkin A.S."/>
            <person name="Pettis G.S."/>
            <person name="Badger J.H."/>
        </authorList>
    </citation>
    <scope>NUCLEOTIDE SEQUENCE [LARGE SCALE GENOMIC DNA]</scope>
    <source>
        <strain evidence="2 3">91-03</strain>
    </source>
</reference>
<evidence type="ECO:0000256" key="1">
    <source>
        <dbReference type="SAM" id="MobiDB-lite"/>
    </source>
</evidence>
<feature type="compositionally biased region" description="Basic and acidic residues" evidence="1">
    <location>
        <begin position="11"/>
        <end position="21"/>
    </location>
</feature>
<feature type="region of interest" description="Disordered" evidence="1">
    <location>
        <begin position="1"/>
        <end position="56"/>
    </location>
</feature>
<gene>
    <name evidence="2" type="ORF">STRIP9103_05569</name>
</gene>
<proteinExistence type="predicted"/>
<dbReference type="PATRIC" id="fig|698759.3.peg.1664"/>
<dbReference type="Proteomes" id="UP000010411">
    <property type="component" value="Unassembled WGS sequence"/>
</dbReference>
<accession>L1L4H3</accession>
<dbReference type="EMBL" id="AEJC01000118">
    <property type="protein sequence ID" value="EKX67787.1"/>
    <property type="molecule type" value="Genomic_DNA"/>
</dbReference>
<sequence length="113" mass="12202">MPDPFLVTPPRLREPRRERSAQSHAPPPPCHLGHGALRARPGLCRNSPSLRPGGPPLVHHSVRAAHAATVACRDLRSQAVHTSSTATRAACAQPARGVTPRRAHSCAWRVVDR</sequence>
<protein>
    <submittedName>
        <fullName evidence="2">Uncharacterized protein</fullName>
    </submittedName>
</protein>
<evidence type="ECO:0000313" key="2">
    <source>
        <dbReference type="EMBL" id="EKX67787.1"/>
    </source>
</evidence>
<dbReference type="AlphaFoldDB" id="L1L4H3"/>
<evidence type="ECO:0000313" key="3">
    <source>
        <dbReference type="Proteomes" id="UP000010411"/>
    </source>
</evidence>
<comment type="caution">
    <text evidence="2">The sequence shown here is derived from an EMBL/GenBank/DDBJ whole genome shotgun (WGS) entry which is preliminary data.</text>
</comment>
<keyword evidence="3" id="KW-1185">Reference proteome</keyword>
<name>L1L4H3_9ACTN</name>